<dbReference type="PANTHER" id="PTHR24111:SF0">
    <property type="entry name" value="LEUCINE-RICH REPEAT-CONTAINING PROTEIN"/>
    <property type="match status" value="1"/>
</dbReference>
<name>A0A9J6CZZ3_RHIMP</name>
<organism evidence="2 3">
    <name type="scientific">Rhipicephalus microplus</name>
    <name type="common">Cattle tick</name>
    <name type="synonym">Boophilus microplus</name>
    <dbReference type="NCBI Taxonomy" id="6941"/>
    <lineage>
        <taxon>Eukaryota</taxon>
        <taxon>Metazoa</taxon>
        <taxon>Ecdysozoa</taxon>
        <taxon>Arthropoda</taxon>
        <taxon>Chelicerata</taxon>
        <taxon>Arachnida</taxon>
        <taxon>Acari</taxon>
        <taxon>Parasitiformes</taxon>
        <taxon>Ixodida</taxon>
        <taxon>Ixodoidea</taxon>
        <taxon>Ixodidae</taxon>
        <taxon>Rhipicephalinae</taxon>
        <taxon>Rhipicephalus</taxon>
        <taxon>Boophilus</taxon>
    </lineage>
</organism>
<evidence type="ECO:0008006" key="4">
    <source>
        <dbReference type="Google" id="ProtNLM"/>
    </source>
</evidence>
<evidence type="ECO:0000313" key="3">
    <source>
        <dbReference type="Proteomes" id="UP000821866"/>
    </source>
</evidence>
<comment type="caution">
    <text evidence="2">The sequence shown here is derived from an EMBL/GenBank/DDBJ whole genome shotgun (WGS) entry which is preliminary data.</text>
</comment>
<evidence type="ECO:0000256" key="1">
    <source>
        <dbReference type="ARBA" id="ARBA00022737"/>
    </source>
</evidence>
<dbReference type="PANTHER" id="PTHR24111">
    <property type="entry name" value="LEUCINE-RICH REPEAT-CONTAINING PROTEIN 34"/>
    <property type="match status" value="1"/>
</dbReference>
<keyword evidence="1" id="KW-0677">Repeat</keyword>
<dbReference type="EMBL" id="JABSTU010004124">
    <property type="protein sequence ID" value="KAH7964217.1"/>
    <property type="molecule type" value="Genomic_DNA"/>
</dbReference>
<dbReference type="Gene3D" id="3.80.10.10">
    <property type="entry name" value="Ribonuclease Inhibitor"/>
    <property type="match status" value="2"/>
</dbReference>
<dbReference type="SUPFAM" id="SSF52047">
    <property type="entry name" value="RNI-like"/>
    <property type="match status" value="1"/>
</dbReference>
<reference evidence="2" key="1">
    <citation type="journal article" date="2020" name="Cell">
        <title>Large-Scale Comparative Analyses of Tick Genomes Elucidate Their Genetic Diversity and Vector Capacities.</title>
        <authorList>
            <consortium name="Tick Genome and Microbiome Consortium (TIGMIC)"/>
            <person name="Jia N."/>
            <person name="Wang J."/>
            <person name="Shi W."/>
            <person name="Du L."/>
            <person name="Sun Y."/>
            <person name="Zhan W."/>
            <person name="Jiang J.F."/>
            <person name="Wang Q."/>
            <person name="Zhang B."/>
            <person name="Ji P."/>
            <person name="Bell-Sakyi L."/>
            <person name="Cui X.M."/>
            <person name="Yuan T.T."/>
            <person name="Jiang B.G."/>
            <person name="Yang W.F."/>
            <person name="Lam T.T."/>
            <person name="Chang Q.C."/>
            <person name="Ding S.J."/>
            <person name="Wang X.J."/>
            <person name="Zhu J.G."/>
            <person name="Ruan X.D."/>
            <person name="Zhao L."/>
            <person name="Wei J.T."/>
            <person name="Ye R.Z."/>
            <person name="Que T.C."/>
            <person name="Du C.H."/>
            <person name="Zhou Y.H."/>
            <person name="Cheng J.X."/>
            <person name="Dai P.F."/>
            <person name="Guo W.B."/>
            <person name="Han X.H."/>
            <person name="Huang E.J."/>
            <person name="Li L.F."/>
            <person name="Wei W."/>
            <person name="Gao Y.C."/>
            <person name="Liu J.Z."/>
            <person name="Shao H.Z."/>
            <person name="Wang X."/>
            <person name="Wang C.C."/>
            <person name="Yang T.C."/>
            <person name="Huo Q.B."/>
            <person name="Li W."/>
            <person name="Chen H.Y."/>
            <person name="Chen S.E."/>
            <person name="Zhou L.G."/>
            <person name="Ni X.B."/>
            <person name="Tian J.H."/>
            <person name="Sheng Y."/>
            <person name="Liu T."/>
            <person name="Pan Y.S."/>
            <person name="Xia L.Y."/>
            <person name="Li J."/>
            <person name="Zhao F."/>
            <person name="Cao W.C."/>
        </authorList>
    </citation>
    <scope>NUCLEOTIDE SEQUENCE</scope>
    <source>
        <strain evidence="2">Rmic-2018</strain>
    </source>
</reference>
<protein>
    <recommendedName>
        <fullName evidence="4">Nlr family card domain protein</fullName>
    </recommendedName>
</protein>
<sequence length="583" mass="65597">MLLQHLLTHHRCFCVVEINADMMEDHHELIREALRKSLSLRKLKLSLRHSAIRQSQSFAEALPHLTQLRDLELGHVPFDRASVEAFSDFLTSTRSLTTLIITDQEMESEHAVIVIHGLKRNTTITTLSVNASLLSLDSSQCGMMFSGYIRWNKTLRTLTVTSSFLTGFADLRPTMGALSHNTTLFELNLIGLLLNVQSNRVITDMLVVNKTLRRFRMVDCSGIRCPSLLYSNVEAELHSIRSESLWLVALKNNKTLRELHLKLSGIIKPADYSHLFKALAQNSSLKKVILQATSDDDMTKICRALQDTGVPERFSIVKPRHLDTGSELLECTELTCISVACCVPFETQSLHSTVEVDLTFFRNTARDITDPLKRPHRTLLKALSNNKLIRRLSIDGICFDDTEINMMVGILHSSRSLCHLSSFPCSHGSSNQLIRKLSADVASNYTLLSIKAYRCVEYCIEFFAVEDVVRRNLSLVTRGANFVLGKRHKYCAAAAELVQFSSGLVEKVQELALVDENEAVSLIARSLKSFSDLDEFMCLAGVVKCSVVCDKRADGKKQLVDLNHDCWMHIRKYLKVGDILDSI</sequence>
<evidence type="ECO:0000313" key="2">
    <source>
        <dbReference type="EMBL" id="KAH7964217.1"/>
    </source>
</evidence>
<keyword evidence="3" id="KW-1185">Reference proteome</keyword>
<accession>A0A9J6CZZ3</accession>
<dbReference type="InterPro" id="IPR052201">
    <property type="entry name" value="LRR-containing_regulator"/>
</dbReference>
<gene>
    <name evidence="2" type="ORF">HPB51_027547</name>
</gene>
<dbReference type="Proteomes" id="UP000821866">
    <property type="component" value="Unassembled WGS sequence"/>
</dbReference>
<dbReference type="InterPro" id="IPR032675">
    <property type="entry name" value="LRR_dom_sf"/>
</dbReference>
<reference evidence="2" key="2">
    <citation type="submission" date="2021-09" db="EMBL/GenBank/DDBJ databases">
        <authorList>
            <person name="Jia N."/>
            <person name="Wang J."/>
            <person name="Shi W."/>
            <person name="Du L."/>
            <person name="Sun Y."/>
            <person name="Zhan W."/>
            <person name="Jiang J."/>
            <person name="Wang Q."/>
            <person name="Zhang B."/>
            <person name="Ji P."/>
            <person name="Sakyi L.B."/>
            <person name="Cui X."/>
            <person name="Yuan T."/>
            <person name="Jiang B."/>
            <person name="Yang W."/>
            <person name="Lam T.T.-Y."/>
            <person name="Chang Q."/>
            <person name="Ding S."/>
            <person name="Wang X."/>
            <person name="Zhu J."/>
            <person name="Ruan X."/>
            <person name="Zhao L."/>
            <person name="Wei J."/>
            <person name="Que T."/>
            <person name="Du C."/>
            <person name="Cheng J."/>
            <person name="Dai P."/>
            <person name="Han X."/>
            <person name="Huang E."/>
            <person name="Gao Y."/>
            <person name="Liu J."/>
            <person name="Shao H."/>
            <person name="Ye R."/>
            <person name="Li L."/>
            <person name="Wei W."/>
            <person name="Wang X."/>
            <person name="Wang C."/>
            <person name="Huo Q."/>
            <person name="Li W."/>
            <person name="Guo W."/>
            <person name="Chen H."/>
            <person name="Chen S."/>
            <person name="Zhou L."/>
            <person name="Zhou L."/>
            <person name="Ni X."/>
            <person name="Tian J."/>
            <person name="Zhou Y."/>
            <person name="Sheng Y."/>
            <person name="Liu T."/>
            <person name="Pan Y."/>
            <person name="Xia L."/>
            <person name="Li J."/>
            <person name="Zhao F."/>
            <person name="Cao W."/>
        </authorList>
    </citation>
    <scope>NUCLEOTIDE SEQUENCE</scope>
    <source>
        <strain evidence="2">Rmic-2018</strain>
        <tissue evidence="2">Larvae</tissue>
    </source>
</reference>
<proteinExistence type="predicted"/>
<dbReference type="AlphaFoldDB" id="A0A9J6CZZ3"/>